<keyword evidence="3" id="KW-1185">Reference proteome</keyword>
<dbReference type="RefSeq" id="WP_386669990.1">
    <property type="nucleotide sequence ID" value="NZ_JBHLTG010000003.1"/>
</dbReference>
<name>A0ABV6RQS8_9GAMM</name>
<proteinExistence type="predicted"/>
<accession>A0ABV6RQS8</accession>
<evidence type="ECO:0000256" key="1">
    <source>
        <dbReference type="SAM" id="MobiDB-lite"/>
    </source>
</evidence>
<gene>
    <name evidence="2" type="ORF">ACFFGH_15995</name>
</gene>
<dbReference type="EMBL" id="JBHLTG010000003">
    <property type="protein sequence ID" value="MFC0679337.1"/>
    <property type="molecule type" value="Genomic_DNA"/>
</dbReference>
<organism evidence="2 3">
    <name type="scientific">Lysobacter korlensis</name>
    <dbReference type="NCBI Taxonomy" id="553636"/>
    <lineage>
        <taxon>Bacteria</taxon>
        <taxon>Pseudomonadati</taxon>
        <taxon>Pseudomonadota</taxon>
        <taxon>Gammaproteobacteria</taxon>
        <taxon>Lysobacterales</taxon>
        <taxon>Lysobacteraceae</taxon>
        <taxon>Lysobacter</taxon>
    </lineage>
</organism>
<evidence type="ECO:0000313" key="2">
    <source>
        <dbReference type="EMBL" id="MFC0679337.1"/>
    </source>
</evidence>
<evidence type="ECO:0000313" key="3">
    <source>
        <dbReference type="Proteomes" id="UP001589896"/>
    </source>
</evidence>
<sequence>MGQNLASVHFDTAQWAELDAALDTVERLWDPMLVVLERGRRGIAKMGTGSEAFCRATLRVMRENPRLAPVDVDLEEMGRDLATHDELAARRPRVDRLVEKLTDTNVALGSDVMTAALRGYAQLKLNGRGAGLDSLRRDLGKQFEKAPRKKPDEAERAA</sequence>
<dbReference type="Proteomes" id="UP001589896">
    <property type="component" value="Unassembled WGS sequence"/>
</dbReference>
<feature type="region of interest" description="Disordered" evidence="1">
    <location>
        <begin position="136"/>
        <end position="158"/>
    </location>
</feature>
<comment type="caution">
    <text evidence="2">The sequence shown here is derived from an EMBL/GenBank/DDBJ whole genome shotgun (WGS) entry which is preliminary data.</text>
</comment>
<reference evidence="2 3" key="1">
    <citation type="submission" date="2024-09" db="EMBL/GenBank/DDBJ databases">
        <authorList>
            <person name="Sun Q."/>
            <person name="Mori K."/>
        </authorList>
    </citation>
    <scope>NUCLEOTIDE SEQUENCE [LARGE SCALE GENOMIC DNA]</scope>
    <source>
        <strain evidence="2 3">KCTC 23076</strain>
    </source>
</reference>
<protein>
    <submittedName>
        <fullName evidence="2">Uncharacterized protein</fullName>
    </submittedName>
</protein>